<dbReference type="RefSeq" id="WP_127729401.1">
    <property type="nucleotide sequence ID" value="NZ_SACP01000010.1"/>
</dbReference>
<reference evidence="8 9" key="1">
    <citation type="submission" date="2019-01" db="EMBL/GenBank/DDBJ databases">
        <authorList>
            <person name="Chen W.-M."/>
        </authorList>
    </citation>
    <scope>NUCLEOTIDE SEQUENCE [LARGE SCALE GENOMIC DNA]</scope>
    <source>
        <strain evidence="8 9">TER-1</strain>
    </source>
</reference>
<dbReference type="EMBL" id="SACP01000010">
    <property type="protein sequence ID" value="RVU18187.1"/>
    <property type="molecule type" value="Genomic_DNA"/>
</dbReference>
<dbReference type="InterPro" id="IPR007140">
    <property type="entry name" value="DUF350"/>
</dbReference>
<evidence type="ECO:0000256" key="3">
    <source>
        <dbReference type="ARBA" id="ARBA00022475"/>
    </source>
</evidence>
<accession>A0A3S2VUZ4</accession>
<dbReference type="PANTHER" id="PTHR40043:SF1">
    <property type="entry name" value="UPF0719 INNER MEMBRANE PROTEIN YJFL"/>
    <property type="match status" value="1"/>
</dbReference>
<evidence type="ECO:0000313" key="9">
    <source>
        <dbReference type="Proteomes" id="UP000286997"/>
    </source>
</evidence>
<feature type="transmembrane region" description="Helical" evidence="7">
    <location>
        <begin position="44"/>
        <end position="65"/>
    </location>
</feature>
<feature type="transmembrane region" description="Helical" evidence="7">
    <location>
        <begin position="77"/>
        <end position="98"/>
    </location>
</feature>
<keyword evidence="4 7" id="KW-0812">Transmembrane</keyword>
<evidence type="ECO:0000256" key="4">
    <source>
        <dbReference type="ARBA" id="ARBA00022692"/>
    </source>
</evidence>
<evidence type="ECO:0000256" key="7">
    <source>
        <dbReference type="SAM" id="Phobius"/>
    </source>
</evidence>
<evidence type="ECO:0000256" key="1">
    <source>
        <dbReference type="ARBA" id="ARBA00004651"/>
    </source>
</evidence>
<feature type="transmembrane region" description="Helical" evidence="7">
    <location>
        <begin position="12"/>
        <end position="32"/>
    </location>
</feature>
<comment type="subcellular location">
    <subcellularLocation>
        <location evidence="1">Cell membrane</location>
        <topology evidence="1">Multi-pass membrane protein</topology>
    </subcellularLocation>
</comment>
<dbReference type="AlphaFoldDB" id="A0A3S2VUZ4"/>
<organism evidence="8 9">
    <name type="scientific">Methylobacterium oryzihabitans</name>
    <dbReference type="NCBI Taxonomy" id="2499852"/>
    <lineage>
        <taxon>Bacteria</taxon>
        <taxon>Pseudomonadati</taxon>
        <taxon>Pseudomonadota</taxon>
        <taxon>Alphaproteobacteria</taxon>
        <taxon>Hyphomicrobiales</taxon>
        <taxon>Methylobacteriaceae</taxon>
        <taxon>Methylobacterium</taxon>
    </lineage>
</organism>
<protein>
    <submittedName>
        <fullName evidence="8">DUF350 domain-containing protein</fullName>
    </submittedName>
</protein>
<evidence type="ECO:0000256" key="6">
    <source>
        <dbReference type="ARBA" id="ARBA00023136"/>
    </source>
</evidence>
<dbReference type="PANTHER" id="PTHR40043">
    <property type="entry name" value="UPF0719 INNER MEMBRANE PROTEIN YJFL"/>
    <property type="match status" value="1"/>
</dbReference>
<evidence type="ECO:0000313" key="8">
    <source>
        <dbReference type="EMBL" id="RVU18187.1"/>
    </source>
</evidence>
<dbReference type="Pfam" id="PF03994">
    <property type="entry name" value="DUF350"/>
    <property type="match status" value="1"/>
</dbReference>
<keyword evidence="9" id="KW-1185">Reference proteome</keyword>
<evidence type="ECO:0000256" key="5">
    <source>
        <dbReference type="ARBA" id="ARBA00022989"/>
    </source>
</evidence>
<keyword evidence="6 7" id="KW-0472">Membrane</keyword>
<keyword evidence="5 7" id="KW-1133">Transmembrane helix</keyword>
<proteinExistence type="inferred from homology"/>
<sequence>MLASISGLGAFLAYVATAAALVAGYLVVYMLATAHDEIGLIRRGVTSAAIALGGSLVAFALPLAAAIDNAQGLLDCAIWGLVALVVQMGVYWAVRVALPDLSRQIEAGENAPAIFLAAASLAAGVVNAAAMTY</sequence>
<evidence type="ECO:0000256" key="2">
    <source>
        <dbReference type="ARBA" id="ARBA00005779"/>
    </source>
</evidence>
<dbReference type="OrthoDB" id="5573330at2"/>
<dbReference type="Proteomes" id="UP000286997">
    <property type="component" value="Unassembled WGS sequence"/>
</dbReference>
<name>A0A3S2VUZ4_9HYPH</name>
<keyword evidence="3" id="KW-1003">Cell membrane</keyword>
<feature type="transmembrane region" description="Helical" evidence="7">
    <location>
        <begin position="110"/>
        <end position="130"/>
    </location>
</feature>
<comment type="caution">
    <text evidence="8">The sequence shown here is derived from an EMBL/GenBank/DDBJ whole genome shotgun (WGS) entry which is preliminary data.</text>
</comment>
<gene>
    <name evidence="8" type="ORF">EOE48_12460</name>
</gene>
<comment type="similarity">
    <text evidence="2">Belongs to the UPF0719 family.</text>
</comment>
<dbReference type="GO" id="GO:0005886">
    <property type="term" value="C:plasma membrane"/>
    <property type="evidence" value="ECO:0007669"/>
    <property type="project" value="UniProtKB-SubCell"/>
</dbReference>